<evidence type="ECO:0000256" key="4">
    <source>
        <dbReference type="ARBA" id="ARBA00023163"/>
    </source>
</evidence>
<dbReference type="PANTHER" id="PTHR30185">
    <property type="entry name" value="CRYPTIC BETA-GLUCOSIDE BGL OPERON ANTITERMINATOR"/>
    <property type="match status" value="1"/>
</dbReference>
<dbReference type="Pfam" id="PF05043">
    <property type="entry name" value="Mga"/>
    <property type="match status" value="1"/>
</dbReference>
<sequence length="436" mass="52864">MSLNRKELDILEELSREEKLTLGYLSEKYEVSERNIRYSIDNLNYYLTKFSFQEIGIKKGELNWRSSRERLEEFIQSIDIDNYIFSKEERENYILIKYLFSENTTITEIEKYLKVSRPTIKKDIISLNEYLKEFELEFVREENGINIKGKEKKLRHLKLLKLLEYLDIKDNKIIFLSKIYLTEKEELEVIKKYVGKIDTTLFYNLLFKIEKALSVKFDKQFEKLIYIYLIPTVERIEKNFIIKKKDNSEFLKNLTDYKVIKNILKEIIPEDLEFEFLHLTEYFISGYYSDDFSENISLVKEFVEKFSEIISQSLNFEFYNNLEYREEILKYLLPAVYRIKNNFFLIKTERKVEINKNIYEKIREAVIVCNSIMKEPFREDEIEYLTEISEKYIKREEEGKISLAKLMELIKKNADIYDEKKLEEEIMKAFKNKIEN</sequence>
<evidence type="ECO:0000256" key="3">
    <source>
        <dbReference type="ARBA" id="ARBA00023159"/>
    </source>
</evidence>
<dbReference type="SUPFAM" id="SSF63520">
    <property type="entry name" value="PTS-regulatory domain, PRD"/>
    <property type="match status" value="1"/>
</dbReference>
<feature type="domain" description="PRD" evidence="5">
    <location>
        <begin position="294"/>
        <end position="399"/>
    </location>
</feature>
<dbReference type="Proteomes" id="UP000284676">
    <property type="component" value="Unassembled WGS sequence"/>
</dbReference>
<protein>
    <submittedName>
        <fullName evidence="6">HTH domain-containing protein</fullName>
    </submittedName>
</protein>
<keyword evidence="3" id="KW-0010">Activator</keyword>
<keyword evidence="1" id="KW-0677">Repeat</keyword>
<dbReference type="AlphaFoldDB" id="A0A414Q2F7"/>
<comment type="caution">
    <text evidence="6">The sequence shown here is derived from an EMBL/GenBank/DDBJ whole genome shotgun (WGS) entry which is preliminary data.</text>
</comment>
<dbReference type="RefSeq" id="WP_005884603.1">
    <property type="nucleotide sequence ID" value="NZ_CABMMQ010000001.1"/>
</dbReference>
<evidence type="ECO:0000313" key="7">
    <source>
        <dbReference type="Proteomes" id="UP000284676"/>
    </source>
</evidence>
<dbReference type="InterPro" id="IPR050661">
    <property type="entry name" value="BglG_antiterminators"/>
</dbReference>
<evidence type="ECO:0000313" key="6">
    <source>
        <dbReference type="EMBL" id="RHF74994.1"/>
    </source>
</evidence>
<dbReference type="PANTHER" id="PTHR30185:SF18">
    <property type="entry name" value="TRANSCRIPTIONAL REGULATOR MTLR"/>
    <property type="match status" value="1"/>
</dbReference>
<evidence type="ECO:0000256" key="2">
    <source>
        <dbReference type="ARBA" id="ARBA00023015"/>
    </source>
</evidence>
<proteinExistence type="predicted"/>
<gene>
    <name evidence="6" type="ORF">DW663_00970</name>
</gene>
<keyword evidence="2" id="KW-0805">Transcription regulation</keyword>
<keyword evidence="4" id="KW-0804">Transcription</keyword>
<dbReference type="InterPro" id="IPR011608">
    <property type="entry name" value="PRD"/>
</dbReference>
<dbReference type="GeneID" id="62763358"/>
<dbReference type="InterPro" id="IPR007737">
    <property type="entry name" value="Mga_HTH"/>
</dbReference>
<organism evidence="6 7">
    <name type="scientific">Fusobacterium mortiferum</name>
    <dbReference type="NCBI Taxonomy" id="850"/>
    <lineage>
        <taxon>Bacteria</taxon>
        <taxon>Fusobacteriati</taxon>
        <taxon>Fusobacteriota</taxon>
        <taxon>Fusobacteriia</taxon>
        <taxon>Fusobacteriales</taxon>
        <taxon>Fusobacteriaceae</taxon>
        <taxon>Fusobacterium</taxon>
    </lineage>
</organism>
<reference evidence="6 7" key="1">
    <citation type="submission" date="2018-08" db="EMBL/GenBank/DDBJ databases">
        <title>A genome reference for cultivated species of the human gut microbiota.</title>
        <authorList>
            <person name="Zou Y."/>
            <person name="Xue W."/>
            <person name="Luo G."/>
        </authorList>
    </citation>
    <scope>NUCLEOTIDE SEQUENCE [LARGE SCALE GENOMIC DNA]</scope>
    <source>
        <strain evidence="6 7">AM25-1</strain>
    </source>
</reference>
<dbReference type="InterPro" id="IPR036634">
    <property type="entry name" value="PRD_sf"/>
</dbReference>
<accession>A0A414Q2F7</accession>
<dbReference type="GO" id="GO:0006355">
    <property type="term" value="P:regulation of DNA-templated transcription"/>
    <property type="evidence" value="ECO:0007669"/>
    <property type="project" value="InterPro"/>
</dbReference>
<dbReference type="EMBL" id="QRHL01000001">
    <property type="protein sequence ID" value="RHF74994.1"/>
    <property type="molecule type" value="Genomic_DNA"/>
</dbReference>
<evidence type="ECO:0000256" key="1">
    <source>
        <dbReference type="ARBA" id="ARBA00022737"/>
    </source>
</evidence>
<evidence type="ECO:0000259" key="5">
    <source>
        <dbReference type="PROSITE" id="PS51372"/>
    </source>
</evidence>
<name>A0A414Q2F7_FUSMR</name>
<dbReference type="PROSITE" id="PS51372">
    <property type="entry name" value="PRD_2"/>
    <property type="match status" value="1"/>
</dbReference>